<organism evidence="2 3">
    <name type="scientific">Cryptococcus neoformans Tu259-1</name>
    <dbReference type="NCBI Taxonomy" id="1230072"/>
    <lineage>
        <taxon>Eukaryota</taxon>
        <taxon>Fungi</taxon>
        <taxon>Dikarya</taxon>
        <taxon>Basidiomycota</taxon>
        <taxon>Agaricomycotina</taxon>
        <taxon>Tremellomycetes</taxon>
        <taxon>Tremellales</taxon>
        <taxon>Cryptococcaceae</taxon>
        <taxon>Cryptococcus</taxon>
        <taxon>Cryptococcus neoformans species complex</taxon>
    </lineage>
</organism>
<evidence type="ECO:0000313" key="2">
    <source>
        <dbReference type="EMBL" id="OXG11110.1"/>
    </source>
</evidence>
<dbReference type="AlphaFoldDB" id="A0A854QAJ0"/>
<gene>
    <name evidence="2" type="ORF">C361_06674</name>
</gene>
<feature type="compositionally biased region" description="Low complexity" evidence="1">
    <location>
        <begin position="7"/>
        <end position="24"/>
    </location>
</feature>
<reference evidence="2 3" key="1">
    <citation type="submission" date="2017-06" db="EMBL/GenBank/DDBJ databases">
        <title>Global population genomics of the pathogenic fungus Cryptococcus neoformans var. grubii.</title>
        <authorList>
            <person name="Cuomo C."/>
            <person name="Litvintseva A."/>
            <person name="Chen Y."/>
            <person name="Young S."/>
            <person name="Zeng Q."/>
            <person name="Chapman S."/>
            <person name="Gujja S."/>
            <person name="Saif S."/>
            <person name="Birren B."/>
        </authorList>
    </citation>
    <scope>NUCLEOTIDE SEQUENCE [LARGE SCALE GENOMIC DNA]</scope>
    <source>
        <strain evidence="2 3">Tu259-1</strain>
    </source>
</reference>
<feature type="region of interest" description="Disordered" evidence="1">
    <location>
        <begin position="1"/>
        <end position="25"/>
    </location>
</feature>
<dbReference type="EMBL" id="AMKT01000100">
    <property type="protein sequence ID" value="OXG11110.1"/>
    <property type="molecule type" value="Genomic_DNA"/>
</dbReference>
<evidence type="ECO:0000256" key="1">
    <source>
        <dbReference type="SAM" id="MobiDB-lite"/>
    </source>
</evidence>
<proteinExistence type="predicted"/>
<name>A0A854QAJ0_CRYNE</name>
<protein>
    <submittedName>
        <fullName evidence="2">Uncharacterized protein</fullName>
    </submittedName>
</protein>
<evidence type="ECO:0000313" key="3">
    <source>
        <dbReference type="Proteomes" id="UP000199727"/>
    </source>
</evidence>
<comment type="caution">
    <text evidence="2">The sequence shown here is derived from an EMBL/GenBank/DDBJ whole genome shotgun (WGS) entry which is preliminary data.</text>
</comment>
<accession>A0A854QAJ0</accession>
<sequence>MPSKTRTNNAAEETSEAPSSSQPSLTTSGIWILNSAIVFSYVHPKARTNDTALESRKLIRLRSIWLVAEFKISRAVEMLKMEIIPISIVRMDNLYSGQITAQHVLADPG</sequence>
<dbReference type="Proteomes" id="UP000199727">
    <property type="component" value="Unassembled WGS sequence"/>
</dbReference>